<dbReference type="Pfam" id="PF23343">
    <property type="entry name" value="REP_ORF2-G2P"/>
    <property type="match status" value="1"/>
</dbReference>
<proteinExistence type="predicted"/>
<evidence type="ECO:0000256" key="1">
    <source>
        <dbReference type="SAM" id="MobiDB-lite"/>
    </source>
</evidence>
<keyword evidence="4" id="KW-1185">Reference proteome</keyword>
<feature type="region of interest" description="Disordered" evidence="1">
    <location>
        <begin position="268"/>
        <end position="298"/>
    </location>
</feature>
<sequence length="298" mass="34933">MPYIKQTCIAGKTKEFMFYYTSKYNKKGGTREKNTNKTPEAQKKINSRNSARKLTRILNANFDGSSWYITLSYKKNLRPTDKKAFKCDVDKFLRNLRALYKREGKVLKYVWVPEMGERGAVHIHIVINNIEALKVKNLWNKGWITLKPLDNDGQYRRLANYFIKYSDKAMKTEESISSRRYNASKNLIIPEPEKKVVMGRNAYNHTICVPEGWCIDKDSIVEAWHEVTGYMFFTYTLIYIGKTNIVFDRIFSMGMETGEIEIKERHIKQKGRNKHAKLQNKSNENTDRKGDVVRSGRR</sequence>
<evidence type="ECO:0000259" key="2">
    <source>
        <dbReference type="Pfam" id="PF23343"/>
    </source>
</evidence>
<name>A0ABS6KCP5_9FIRM</name>
<feature type="compositionally biased region" description="Basic and acidic residues" evidence="1">
    <location>
        <begin position="284"/>
        <end position="298"/>
    </location>
</feature>
<organism evidence="3 4">
    <name type="scientific">Diplocloster modestus</name>
    <dbReference type="NCBI Taxonomy" id="2850322"/>
    <lineage>
        <taxon>Bacteria</taxon>
        <taxon>Bacillati</taxon>
        <taxon>Bacillota</taxon>
        <taxon>Clostridia</taxon>
        <taxon>Lachnospirales</taxon>
        <taxon>Lachnospiraceae</taxon>
        <taxon>Diplocloster</taxon>
    </lineage>
</organism>
<dbReference type="EMBL" id="JAHQCX010000018">
    <property type="protein sequence ID" value="MBU9728285.1"/>
    <property type="molecule type" value="Genomic_DNA"/>
</dbReference>
<dbReference type="InterPro" id="IPR056906">
    <property type="entry name" value="ORF2/G2P_dom"/>
</dbReference>
<feature type="compositionally biased region" description="Basic residues" evidence="1">
    <location>
        <begin position="268"/>
        <end position="278"/>
    </location>
</feature>
<dbReference type="RefSeq" id="WP_238727341.1">
    <property type="nucleotide sequence ID" value="NZ_JAHQCX010000018.1"/>
</dbReference>
<gene>
    <name evidence="3" type="ORF">KTH90_19975</name>
</gene>
<evidence type="ECO:0000313" key="4">
    <source>
        <dbReference type="Proteomes" id="UP001314681"/>
    </source>
</evidence>
<accession>A0ABS6KCP5</accession>
<reference evidence="3 4" key="1">
    <citation type="submission" date="2021-06" db="EMBL/GenBank/DDBJ databases">
        <title>Description of novel taxa of the family Lachnospiraceae.</title>
        <authorList>
            <person name="Chaplin A.V."/>
            <person name="Sokolova S.R."/>
            <person name="Pikina A.P."/>
            <person name="Korzhanova M."/>
            <person name="Belova V."/>
            <person name="Korostin D."/>
            <person name="Efimov B.A."/>
        </authorList>
    </citation>
    <scope>NUCLEOTIDE SEQUENCE [LARGE SCALE GENOMIC DNA]</scope>
    <source>
        <strain evidence="3 4">ASD4241</strain>
    </source>
</reference>
<dbReference type="Proteomes" id="UP001314681">
    <property type="component" value="Unassembled WGS sequence"/>
</dbReference>
<feature type="domain" description="Replication-associated protein ORF2/G2P" evidence="2">
    <location>
        <begin position="67"/>
        <end position="169"/>
    </location>
</feature>
<comment type="caution">
    <text evidence="3">The sequence shown here is derived from an EMBL/GenBank/DDBJ whole genome shotgun (WGS) entry which is preliminary data.</text>
</comment>
<protein>
    <recommendedName>
        <fullName evidence="2">Replication-associated protein ORF2/G2P domain-containing protein</fullName>
    </recommendedName>
</protein>
<evidence type="ECO:0000313" key="3">
    <source>
        <dbReference type="EMBL" id="MBU9728285.1"/>
    </source>
</evidence>